<protein>
    <submittedName>
        <fullName evidence="2">General stress protein</fullName>
    </submittedName>
</protein>
<evidence type="ECO:0000313" key="2">
    <source>
        <dbReference type="EMBL" id="MRX71144.1"/>
    </source>
</evidence>
<proteinExistence type="predicted"/>
<reference evidence="2 3" key="1">
    <citation type="submission" date="2019-11" db="EMBL/GenBank/DDBJ databases">
        <title>Bacillus lacus genome.</title>
        <authorList>
            <person name="Allen C.J."/>
            <person name="Newman J.D."/>
        </authorList>
    </citation>
    <scope>NUCLEOTIDE SEQUENCE [LARGE SCALE GENOMIC DNA]</scope>
    <source>
        <strain evidence="2 3">KCTC 33946</strain>
    </source>
</reference>
<gene>
    <name evidence="2" type="ORF">GJU40_03030</name>
</gene>
<feature type="domain" description="General stress protein 17M-like" evidence="1">
    <location>
        <begin position="3"/>
        <end position="98"/>
    </location>
</feature>
<dbReference type="EMBL" id="WKKI01000003">
    <property type="protein sequence ID" value="MRX71144.1"/>
    <property type="molecule type" value="Genomic_DNA"/>
</dbReference>
<name>A0A7X2IWU7_9BACI</name>
<dbReference type="Pfam" id="PF11181">
    <property type="entry name" value="YflT"/>
    <property type="match status" value="1"/>
</dbReference>
<evidence type="ECO:0000313" key="3">
    <source>
        <dbReference type="Proteomes" id="UP000448867"/>
    </source>
</evidence>
<dbReference type="OrthoDB" id="2353304at2"/>
<evidence type="ECO:0000259" key="1">
    <source>
        <dbReference type="Pfam" id="PF11181"/>
    </source>
</evidence>
<accession>A0A7X2IWU7</accession>
<comment type="caution">
    <text evidence="2">The sequence shown here is derived from an EMBL/GenBank/DDBJ whole genome shotgun (WGS) entry which is preliminary data.</text>
</comment>
<organism evidence="2 3">
    <name type="scientific">Metabacillus lacus</name>
    <dbReference type="NCBI Taxonomy" id="1983721"/>
    <lineage>
        <taxon>Bacteria</taxon>
        <taxon>Bacillati</taxon>
        <taxon>Bacillota</taxon>
        <taxon>Bacilli</taxon>
        <taxon>Bacillales</taxon>
        <taxon>Bacillaceae</taxon>
        <taxon>Metabacillus</taxon>
    </lineage>
</organism>
<keyword evidence="3" id="KW-1185">Reference proteome</keyword>
<dbReference type="InterPro" id="IPR025889">
    <property type="entry name" value="GSP17M-like_dom"/>
</dbReference>
<dbReference type="RefSeq" id="WP_154306280.1">
    <property type="nucleotide sequence ID" value="NZ_WKKI01000003.1"/>
</dbReference>
<dbReference type="Proteomes" id="UP000448867">
    <property type="component" value="Unassembled WGS sequence"/>
</dbReference>
<sequence>MKPEIKEFKDEEQLHEEIRHLKEKGLSSDHMYIVGYDEAQSKRIAEAASANTIGVDEVGLAQAVENLFQDRAQTLRSNLKELGFTEDETLHYEKMASEGKILLLLMDAASGAKVE</sequence>
<dbReference type="AlphaFoldDB" id="A0A7X2IWU7"/>